<feature type="domain" description="Formamidopyrimidine-DNA glycosylase catalytic" evidence="17">
    <location>
        <begin position="2"/>
        <end position="126"/>
    </location>
</feature>
<keyword evidence="10 15" id="KW-0234">DNA repair</keyword>
<reference evidence="18 19" key="1">
    <citation type="submission" date="2019-03" db="EMBL/GenBank/DDBJ databases">
        <title>Genomic Encyclopedia of Type Strains, Phase IV (KMG-IV): sequencing the most valuable type-strain genomes for metagenomic binning, comparative biology and taxonomic classification.</title>
        <authorList>
            <person name="Goeker M."/>
        </authorList>
    </citation>
    <scope>NUCLEOTIDE SEQUENCE [LARGE SCALE GENOMIC DNA]</scope>
    <source>
        <strain evidence="18 19">DSM 25903</strain>
    </source>
</reference>
<dbReference type="Proteomes" id="UP000295122">
    <property type="component" value="Unassembled WGS sequence"/>
</dbReference>
<keyword evidence="6 15" id="KW-0863">Zinc-finger</keyword>
<keyword evidence="7 15" id="KW-0378">Hydrolase</keyword>
<evidence type="ECO:0000256" key="4">
    <source>
        <dbReference type="ARBA" id="ARBA00022723"/>
    </source>
</evidence>
<dbReference type="EMBL" id="SNZR01000016">
    <property type="protein sequence ID" value="TDR87304.1"/>
    <property type="molecule type" value="Genomic_DNA"/>
</dbReference>
<keyword evidence="19" id="KW-1185">Reference proteome</keyword>
<evidence type="ECO:0000256" key="7">
    <source>
        <dbReference type="ARBA" id="ARBA00022801"/>
    </source>
</evidence>
<dbReference type="EC" id="4.2.99.18" evidence="15"/>
<evidence type="ECO:0000256" key="6">
    <source>
        <dbReference type="ARBA" id="ARBA00022771"/>
    </source>
</evidence>
<dbReference type="SUPFAM" id="SSF46946">
    <property type="entry name" value="S13-like H2TH domain"/>
    <property type="match status" value="1"/>
</dbReference>
<comment type="subunit">
    <text evidence="3 15">Monomer.</text>
</comment>
<dbReference type="NCBIfam" id="NF002211">
    <property type="entry name" value="PRK01103.1"/>
    <property type="match status" value="1"/>
</dbReference>
<accession>A0A4R7BP41</accession>
<evidence type="ECO:0000256" key="13">
    <source>
        <dbReference type="ARBA" id="ARBA00023295"/>
    </source>
</evidence>
<dbReference type="InterPro" id="IPR012319">
    <property type="entry name" value="FPG_cat"/>
</dbReference>
<dbReference type="FunFam" id="1.10.8.50:FF:000003">
    <property type="entry name" value="Formamidopyrimidine-DNA glycosylase"/>
    <property type="match status" value="1"/>
</dbReference>
<evidence type="ECO:0000256" key="15">
    <source>
        <dbReference type="HAMAP-Rule" id="MF_00103"/>
    </source>
</evidence>
<evidence type="ECO:0000259" key="16">
    <source>
        <dbReference type="PROSITE" id="PS51066"/>
    </source>
</evidence>
<keyword evidence="8 15" id="KW-0862">Zinc</keyword>
<dbReference type="InterPro" id="IPR020629">
    <property type="entry name" value="FPG_Glyclase"/>
</dbReference>
<sequence>MPELPEVETVRRGLAPALVGRRFARVTLRRPDLRFPFPARFAKRLTGARVEALRRRAKYMIADLSSGEALVLHLGMTGRFRVETPVDAEEPGGFYHEVPPHPAHDHVVFEMEAGPTVTYNDVRRFGFMTLLPLDRLEASPPFAGMGIEPLGPELDGARLAALFAGRRTPLKAALLDQRLVAGLGNIYVCEALFRARLSPEAPAGSVATPTGRPKASAKLLAASIRAVLEEAVAVGGSTLRDHAQVDGSQGAFQERFRVYDREAEPCVTPGCRGIVRRLVQSGRSTFYCPQCQPIRPLKAAAES</sequence>
<comment type="cofactor">
    <cofactor evidence="15">
        <name>Zn(2+)</name>
        <dbReference type="ChEBI" id="CHEBI:29105"/>
    </cofactor>
    <text evidence="15">Binds 1 zinc ion per subunit.</text>
</comment>
<dbReference type="PANTHER" id="PTHR22993">
    <property type="entry name" value="FORMAMIDOPYRIMIDINE-DNA GLYCOSYLASE"/>
    <property type="match status" value="1"/>
</dbReference>
<dbReference type="GO" id="GO:0008270">
    <property type="term" value="F:zinc ion binding"/>
    <property type="evidence" value="ECO:0007669"/>
    <property type="project" value="UniProtKB-UniRule"/>
</dbReference>
<evidence type="ECO:0000256" key="10">
    <source>
        <dbReference type="ARBA" id="ARBA00023204"/>
    </source>
</evidence>
<dbReference type="PANTHER" id="PTHR22993:SF9">
    <property type="entry name" value="FORMAMIDOPYRIMIDINE-DNA GLYCOSYLASE"/>
    <property type="match status" value="1"/>
</dbReference>
<evidence type="ECO:0000256" key="5">
    <source>
        <dbReference type="ARBA" id="ARBA00022763"/>
    </source>
</evidence>
<dbReference type="InterPro" id="IPR000214">
    <property type="entry name" value="Znf_DNA_glyclase/AP_lyase"/>
</dbReference>
<name>A0A4R7BP41_9HYPH</name>
<comment type="catalytic activity">
    <reaction evidence="14 15">
        <text>2'-deoxyribonucleotide-(2'-deoxyribose 5'-phosphate)-2'-deoxyribonucleotide-DNA = a 3'-end 2'-deoxyribonucleotide-(2,3-dehydro-2,3-deoxyribose 5'-phosphate)-DNA + a 5'-end 5'-phospho-2'-deoxyribonucleoside-DNA + H(+)</text>
        <dbReference type="Rhea" id="RHEA:66592"/>
        <dbReference type="Rhea" id="RHEA-COMP:13180"/>
        <dbReference type="Rhea" id="RHEA-COMP:16897"/>
        <dbReference type="Rhea" id="RHEA-COMP:17067"/>
        <dbReference type="ChEBI" id="CHEBI:15378"/>
        <dbReference type="ChEBI" id="CHEBI:136412"/>
        <dbReference type="ChEBI" id="CHEBI:157695"/>
        <dbReference type="ChEBI" id="CHEBI:167181"/>
        <dbReference type="EC" id="4.2.99.18"/>
    </reaction>
</comment>
<evidence type="ECO:0000256" key="2">
    <source>
        <dbReference type="ARBA" id="ARBA00009409"/>
    </source>
</evidence>
<feature type="active site" description="Schiff-base intermediate with DNA" evidence="15">
    <location>
        <position position="2"/>
    </location>
</feature>
<dbReference type="GO" id="GO:0140078">
    <property type="term" value="F:class I DNA-(apurinic or apyrimidinic site) endonuclease activity"/>
    <property type="evidence" value="ECO:0007669"/>
    <property type="project" value="UniProtKB-EC"/>
</dbReference>
<gene>
    <name evidence="15" type="primary">mutM</name>
    <name evidence="15" type="synonym">fpg</name>
    <name evidence="18" type="ORF">EV668_4385</name>
</gene>
<dbReference type="SMART" id="SM01232">
    <property type="entry name" value="H2TH"/>
    <property type="match status" value="1"/>
</dbReference>
<dbReference type="Gene3D" id="1.10.8.50">
    <property type="match status" value="1"/>
</dbReference>
<dbReference type="Gene3D" id="3.20.190.10">
    <property type="entry name" value="MutM-like, N-terminal"/>
    <property type="match status" value="1"/>
</dbReference>
<keyword evidence="11 15" id="KW-0456">Lyase</keyword>
<dbReference type="Pfam" id="PF06831">
    <property type="entry name" value="H2TH"/>
    <property type="match status" value="1"/>
</dbReference>
<organism evidence="18 19">
    <name type="scientific">Enterovirga rhinocerotis</name>
    <dbReference type="NCBI Taxonomy" id="1339210"/>
    <lineage>
        <taxon>Bacteria</taxon>
        <taxon>Pseudomonadati</taxon>
        <taxon>Pseudomonadota</taxon>
        <taxon>Alphaproteobacteria</taxon>
        <taxon>Hyphomicrobiales</taxon>
        <taxon>Methylobacteriaceae</taxon>
        <taxon>Enterovirga</taxon>
    </lineage>
</organism>
<feature type="binding site" evidence="15">
    <location>
        <position position="104"/>
    </location>
    <ligand>
        <name>DNA</name>
        <dbReference type="ChEBI" id="CHEBI:16991"/>
    </ligand>
</feature>
<dbReference type="SUPFAM" id="SSF81624">
    <property type="entry name" value="N-terminal domain of MutM-like DNA repair proteins"/>
    <property type="match status" value="1"/>
</dbReference>
<protein>
    <recommendedName>
        <fullName evidence="15">Formamidopyrimidine-DNA glycosylase</fullName>
        <shortName evidence="15">Fapy-DNA glycosylase</shortName>
        <ecNumber evidence="15">3.2.2.23</ecNumber>
    </recommendedName>
    <alternativeName>
        <fullName evidence="15">DNA-(apurinic or apyrimidinic site) lyase MutM</fullName>
        <shortName evidence="15">AP lyase MutM</shortName>
        <ecNumber evidence="15">4.2.99.18</ecNumber>
    </alternativeName>
</protein>
<dbReference type="InterPro" id="IPR015886">
    <property type="entry name" value="H2TH_FPG"/>
</dbReference>
<feature type="binding site" evidence="15">
    <location>
        <position position="166"/>
    </location>
    <ligand>
        <name>DNA</name>
        <dbReference type="ChEBI" id="CHEBI:16991"/>
    </ligand>
</feature>
<feature type="binding site" evidence="15">
    <location>
        <position position="123"/>
    </location>
    <ligand>
        <name>DNA</name>
        <dbReference type="ChEBI" id="CHEBI:16991"/>
    </ligand>
</feature>
<dbReference type="Pfam" id="PF06827">
    <property type="entry name" value="zf-FPG_IleRS"/>
    <property type="match status" value="1"/>
</dbReference>
<dbReference type="EC" id="3.2.2.23" evidence="15"/>
<feature type="active site" description="Proton donor" evidence="15">
    <location>
        <position position="3"/>
    </location>
</feature>
<dbReference type="NCBIfam" id="TIGR00577">
    <property type="entry name" value="fpg"/>
    <property type="match status" value="1"/>
</dbReference>
<evidence type="ECO:0000256" key="11">
    <source>
        <dbReference type="ARBA" id="ARBA00023239"/>
    </source>
</evidence>
<comment type="similarity">
    <text evidence="2 15">Belongs to the FPG family.</text>
</comment>
<dbReference type="GO" id="GO:0003684">
    <property type="term" value="F:damaged DNA binding"/>
    <property type="evidence" value="ECO:0007669"/>
    <property type="project" value="InterPro"/>
</dbReference>
<evidence type="ECO:0000313" key="18">
    <source>
        <dbReference type="EMBL" id="TDR87304.1"/>
    </source>
</evidence>
<proteinExistence type="inferred from homology"/>
<keyword evidence="4 15" id="KW-0479">Metal-binding</keyword>
<evidence type="ECO:0000256" key="9">
    <source>
        <dbReference type="ARBA" id="ARBA00023125"/>
    </source>
</evidence>
<dbReference type="PROSITE" id="PS51068">
    <property type="entry name" value="FPG_CAT"/>
    <property type="match status" value="1"/>
</dbReference>
<dbReference type="InterPro" id="IPR035937">
    <property type="entry name" value="FPG_N"/>
</dbReference>
<comment type="function">
    <text evidence="15">Involved in base excision repair of DNA damaged by oxidation or by mutagenic agents. Acts as DNA glycosylase that recognizes and removes damaged bases. Has a preference for oxidized purines, such as 7,8-dihydro-8-oxoguanine (8-oxoG). Has AP (apurinic/apyrimidinic) lyase activity and introduces nicks in the DNA strand. Cleaves the DNA backbone by beta-delta elimination to generate a single-strand break at the site of the removed base with both 3'- and 5'-phosphates.</text>
</comment>
<dbReference type="OrthoDB" id="9800855at2"/>
<evidence type="ECO:0000256" key="12">
    <source>
        <dbReference type="ARBA" id="ARBA00023268"/>
    </source>
</evidence>
<feature type="active site" description="Proton donor; for beta-elimination activity" evidence="15">
    <location>
        <position position="58"/>
    </location>
</feature>
<dbReference type="HAMAP" id="MF_00103">
    <property type="entry name" value="Fapy_DNA_glycosyl"/>
    <property type="match status" value="1"/>
</dbReference>
<comment type="catalytic activity">
    <reaction evidence="1 15">
        <text>Hydrolysis of DNA containing ring-opened 7-methylguanine residues, releasing 2,6-diamino-4-hydroxy-5-(N-methyl)formamidopyrimidine.</text>
        <dbReference type="EC" id="3.2.2.23"/>
    </reaction>
</comment>
<dbReference type="GO" id="GO:0006284">
    <property type="term" value="P:base-excision repair"/>
    <property type="evidence" value="ECO:0007669"/>
    <property type="project" value="InterPro"/>
</dbReference>
<dbReference type="AlphaFoldDB" id="A0A4R7BP41"/>
<dbReference type="SUPFAM" id="SSF57716">
    <property type="entry name" value="Glucocorticoid receptor-like (DNA-binding domain)"/>
    <property type="match status" value="1"/>
</dbReference>
<evidence type="ECO:0000313" key="19">
    <source>
        <dbReference type="Proteomes" id="UP000295122"/>
    </source>
</evidence>
<dbReference type="RefSeq" id="WP_133774118.1">
    <property type="nucleotide sequence ID" value="NZ_SNZR01000016.1"/>
</dbReference>
<evidence type="ECO:0000256" key="14">
    <source>
        <dbReference type="ARBA" id="ARBA00044632"/>
    </source>
</evidence>
<dbReference type="PROSITE" id="PS51066">
    <property type="entry name" value="ZF_FPG_2"/>
    <property type="match status" value="1"/>
</dbReference>
<keyword evidence="13 15" id="KW-0326">Glycosidase</keyword>
<dbReference type="GO" id="GO:0034039">
    <property type="term" value="F:8-oxo-7,8-dihydroguanine DNA N-glycosylase activity"/>
    <property type="evidence" value="ECO:0007669"/>
    <property type="project" value="TreeGrafter"/>
</dbReference>
<dbReference type="CDD" id="cd08966">
    <property type="entry name" value="EcFpg-like_N"/>
    <property type="match status" value="1"/>
</dbReference>
<feature type="active site" description="Proton donor; for delta-elimination activity" evidence="15">
    <location>
        <position position="283"/>
    </location>
</feature>
<comment type="caution">
    <text evidence="18">The sequence shown here is derived from an EMBL/GenBank/DDBJ whole genome shotgun (WGS) entry which is preliminary data.</text>
</comment>
<evidence type="ECO:0000259" key="17">
    <source>
        <dbReference type="PROSITE" id="PS51068"/>
    </source>
</evidence>
<dbReference type="Pfam" id="PF01149">
    <property type="entry name" value="Fapy_DNA_glyco"/>
    <property type="match status" value="1"/>
</dbReference>
<dbReference type="InterPro" id="IPR010979">
    <property type="entry name" value="Ribosomal_uS13-like_H2TH"/>
</dbReference>
<keyword evidence="9 15" id="KW-0238">DNA-binding</keyword>
<dbReference type="InterPro" id="IPR010663">
    <property type="entry name" value="Znf_FPG/IleRS"/>
</dbReference>
<dbReference type="SMART" id="SM00898">
    <property type="entry name" value="Fapy_DNA_glyco"/>
    <property type="match status" value="1"/>
</dbReference>
<keyword evidence="12 15" id="KW-0511">Multifunctional enzyme</keyword>
<evidence type="ECO:0000256" key="3">
    <source>
        <dbReference type="ARBA" id="ARBA00011245"/>
    </source>
</evidence>
<evidence type="ECO:0000256" key="1">
    <source>
        <dbReference type="ARBA" id="ARBA00001668"/>
    </source>
</evidence>
<feature type="domain" description="FPG-type" evidence="16">
    <location>
        <begin position="257"/>
        <end position="293"/>
    </location>
</feature>
<keyword evidence="5 15" id="KW-0227">DNA damage</keyword>
<evidence type="ECO:0000256" key="8">
    <source>
        <dbReference type="ARBA" id="ARBA00022833"/>
    </source>
</evidence>